<protein>
    <submittedName>
        <fullName evidence="6">Mss4-like protein</fullName>
    </submittedName>
</protein>
<dbReference type="GO" id="GO:0016846">
    <property type="term" value="F:carbon-sulfur lyase activity"/>
    <property type="evidence" value="ECO:0007669"/>
    <property type="project" value="InterPro"/>
</dbReference>
<reference evidence="6" key="1">
    <citation type="journal article" date="2023" name="Mol. Phylogenet. Evol.">
        <title>Genome-scale phylogeny and comparative genomics of the fungal order Sordariales.</title>
        <authorList>
            <person name="Hensen N."/>
            <person name="Bonometti L."/>
            <person name="Westerberg I."/>
            <person name="Brannstrom I.O."/>
            <person name="Guillou S."/>
            <person name="Cros-Aarteil S."/>
            <person name="Calhoun S."/>
            <person name="Haridas S."/>
            <person name="Kuo A."/>
            <person name="Mondo S."/>
            <person name="Pangilinan J."/>
            <person name="Riley R."/>
            <person name="LaButti K."/>
            <person name="Andreopoulos B."/>
            <person name="Lipzen A."/>
            <person name="Chen C."/>
            <person name="Yan M."/>
            <person name="Daum C."/>
            <person name="Ng V."/>
            <person name="Clum A."/>
            <person name="Steindorff A."/>
            <person name="Ohm R.A."/>
            <person name="Martin F."/>
            <person name="Silar P."/>
            <person name="Natvig D.O."/>
            <person name="Lalanne C."/>
            <person name="Gautier V."/>
            <person name="Ament-Velasquez S.L."/>
            <person name="Kruys A."/>
            <person name="Hutchinson M.I."/>
            <person name="Powell A.J."/>
            <person name="Barry K."/>
            <person name="Miller A.N."/>
            <person name="Grigoriev I.V."/>
            <person name="Debuchy R."/>
            <person name="Gladieux P."/>
            <person name="Hiltunen Thoren M."/>
            <person name="Johannesson H."/>
        </authorList>
    </citation>
    <scope>NUCLEOTIDE SEQUENCE</scope>
    <source>
        <strain evidence="6">CBS 232.78</strain>
    </source>
</reference>
<evidence type="ECO:0000313" key="7">
    <source>
        <dbReference type="Proteomes" id="UP001285441"/>
    </source>
</evidence>
<comment type="similarity">
    <text evidence="1">Belongs to the Gfa family.</text>
</comment>
<accession>A0AAE0K6N8</accession>
<evidence type="ECO:0000256" key="2">
    <source>
        <dbReference type="ARBA" id="ARBA00022723"/>
    </source>
</evidence>
<dbReference type="AlphaFoldDB" id="A0AAE0K6N8"/>
<keyword evidence="3" id="KW-0862">Zinc</keyword>
<keyword evidence="4" id="KW-0456">Lyase</keyword>
<keyword evidence="7" id="KW-1185">Reference proteome</keyword>
<comment type="caution">
    <text evidence="6">The sequence shown here is derived from an EMBL/GenBank/DDBJ whole genome shotgun (WGS) entry which is preliminary data.</text>
</comment>
<dbReference type="Proteomes" id="UP001285441">
    <property type="component" value="Unassembled WGS sequence"/>
</dbReference>
<dbReference type="PROSITE" id="PS51891">
    <property type="entry name" value="CENP_V_GFA"/>
    <property type="match status" value="1"/>
</dbReference>
<evidence type="ECO:0000259" key="5">
    <source>
        <dbReference type="PROSITE" id="PS51891"/>
    </source>
</evidence>
<evidence type="ECO:0000256" key="4">
    <source>
        <dbReference type="ARBA" id="ARBA00023239"/>
    </source>
</evidence>
<reference evidence="6" key="2">
    <citation type="submission" date="2023-06" db="EMBL/GenBank/DDBJ databases">
        <authorList>
            <consortium name="Lawrence Berkeley National Laboratory"/>
            <person name="Haridas S."/>
            <person name="Hensen N."/>
            <person name="Bonometti L."/>
            <person name="Westerberg I."/>
            <person name="Brannstrom I.O."/>
            <person name="Guillou S."/>
            <person name="Cros-Aarteil S."/>
            <person name="Calhoun S."/>
            <person name="Kuo A."/>
            <person name="Mondo S."/>
            <person name="Pangilinan J."/>
            <person name="Riley R."/>
            <person name="LaButti K."/>
            <person name="Andreopoulos B."/>
            <person name="Lipzen A."/>
            <person name="Chen C."/>
            <person name="Yanf M."/>
            <person name="Daum C."/>
            <person name="Ng V."/>
            <person name="Clum A."/>
            <person name="Steindorff A."/>
            <person name="Ohm R."/>
            <person name="Martin F."/>
            <person name="Silar P."/>
            <person name="Natvig D."/>
            <person name="Lalanne C."/>
            <person name="Gautier V."/>
            <person name="Ament-velasquez S.L."/>
            <person name="Kruys A."/>
            <person name="Hutchinson M.I."/>
            <person name="Powell A.J."/>
            <person name="Barry K."/>
            <person name="Miller A.N."/>
            <person name="Grigoriev I.V."/>
            <person name="Debuchy R."/>
            <person name="Gladieux P."/>
            <person name="Thoren M.H."/>
            <person name="Johannesson H."/>
        </authorList>
    </citation>
    <scope>NUCLEOTIDE SEQUENCE</scope>
    <source>
        <strain evidence="6">CBS 232.78</strain>
    </source>
</reference>
<dbReference type="PANTHER" id="PTHR33337">
    <property type="entry name" value="GFA DOMAIN-CONTAINING PROTEIN"/>
    <property type="match status" value="1"/>
</dbReference>
<organism evidence="6 7">
    <name type="scientific">Podospora didyma</name>
    <dbReference type="NCBI Taxonomy" id="330526"/>
    <lineage>
        <taxon>Eukaryota</taxon>
        <taxon>Fungi</taxon>
        <taxon>Dikarya</taxon>
        <taxon>Ascomycota</taxon>
        <taxon>Pezizomycotina</taxon>
        <taxon>Sordariomycetes</taxon>
        <taxon>Sordariomycetidae</taxon>
        <taxon>Sordariales</taxon>
        <taxon>Podosporaceae</taxon>
        <taxon>Podospora</taxon>
    </lineage>
</organism>
<keyword evidence="2" id="KW-0479">Metal-binding</keyword>
<dbReference type="SUPFAM" id="SSF51316">
    <property type="entry name" value="Mss4-like"/>
    <property type="match status" value="1"/>
</dbReference>
<name>A0AAE0K6N8_9PEZI</name>
<dbReference type="GO" id="GO:0046872">
    <property type="term" value="F:metal ion binding"/>
    <property type="evidence" value="ECO:0007669"/>
    <property type="project" value="UniProtKB-KW"/>
</dbReference>
<dbReference type="Gene3D" id="3.90.1590.10">
    <property type="entry name" value="glutathione-dependent formaldehyde- activating enzyme (gfa)"/>
    <property type="match status" value="1"/>
</dbReference>
<dbReference type="EMBL" id="JAULSW010000009">
    <property type="protein sequence ID" value="KAK3370607.1"/>
    <property type="molecule type" value="Genomic_DNA"/>
</dbReference>
<evidence type="ECO:0000256" key="3">
    <source>
        <dbReference type="ARBA" id="ARBA00022833"/>
    </source>
</evidence>
<evidence type="ECO:0000313" key="6">
    <source>
        <dbReference type="EMBL" id="KAK3370607.1"/>
    </source>
</evidence>
<dbReference type="InterPro" id="IPR006913">
    <property type="entry name" value="CENP-V/GFA"/>
</dbReference>
<dbReference type="InterPro" id="IPR011057">
    <property type="entry name" value="Mss4-like_sf"/>
</dbReference>
<dbReference type="Pfam" id="PF04828">
    <property type="entry name" value="GFA"/>
    <property type="match status" value="1"/>
</dbReference>
<evidence type="ECO:0000256" key="1">
    <source>
        <dbReference type="ARBA" id="ARBA00005495"/>
    </source>
</evidence>
<dbReference type="PANTHER" id="PTHR33337:SF40">
    <property type="entry name" value="CENP-V_GFA DOMAIN-CONTAINING PROTEIN-RELATED"/>
    <property type="match status" value="1"/>
</dbReference>
<feature type="domain" description="CENP-V/GFA" evidence="5">
    <location>
        <begin position="10"/>
        <end position="117"/>
    </location>
</feature>
<gene>
    <name evidence="6" type="ORF">B0H63DRAFT_318580</name>
</gene>
<proteinExistence type="inferred from homology"/>
<sequence length="142" mass="16204">MLSTTMAIQLQGRCVCNKLQYSLSLTSLDDARTTLCHCHSCRRAFGANFGLTAKVLIQMFCYDSGTAKKHTQENGVTREFCDTCGAFICEYGKDAADKFRYVMWGTLDEPEKLAPKGEFFCKHRTEWMPELHGVFHKQELKE</sequence>